<comment type="caution">
    <text evidence="1">The sequence shown here is derived from an EMBL/GenBank/DDBJ whole genome shotgun (WGS) entry which is preliminary data.</text>
</comment>
<dbReference type="Pfam" id="PF07277">
    <property type="entry name" value="SapC"/>
    <property type="match status" value="1"/>
</dbReference>
<dbReference type="EMBL" id="JAHFVK010000002">
    <property type="protein sequence ID" value="MBT2135775.1"/>
    <property type="molecule type" value="Genomic_DNA"/>
</dbReference>
<proteinExistence type="predicted"/>
<gene>
    <name evidence="1" type="ORF">KK137_15660</name>
</gene>
<reference evidence="1 2" key="1">
    <citation type="submission" date="2021-05" db="EMBL/GenBank/DDBJ databases">
        <title>Croceibacterium sp. LX-88 genome sequence.</title>
        <authorList>
            <person name="Luo X."/>
        </authorList>
    </citation>
    <scope>NUCLEOTIDE SEQUENCE [LARGE SCALE GENOMIC DNA]</scope>
    <source>
        <strain evidence="1 2">LX-88</strain>
    </source>
</reference>
<dbReference type="RefSeq" id="WP_214537445.1">
    <property type="nucleotide sequence ID" value="NZ_JAHFVK010000002.1"/>
</dbReference>
<accession>A0ABS5W7Q2</accession>
<evidence type="ECO:0000313" key="1">
    <source>
        <dbReference type="EMBL" id="MBT2135775.1"/>
    </source>
</evidence>
<protein>
    <submittedName>
        <fullName evidence="1">SapC family protein</fullName>
    </submittedName>
</protein>
<name>A0ABS5W7Q2_9SPHN</name>
<dbReference type="InterPro" id="IPR010836">
    <property type="entry name" value="SapC"/>
</dbReference>
<evidence type="ECO:0000313" key="2">
    <source>
        <dbReference type="Proteomes" id="UP000811255"/>
    </source>
</evidence>
<dbReference type="Proteomes" id="UP000811255">
    <property type="component" value="Unassembled WGS sequence"/>
</dbReference>
<organism evidence="1 2">
    <name type="scientific">Croceibacterium selenioxidans</name>
    <dbReference type="NCBI Taxonomy" id="2838833"/>
    <lineage>
        <taxon>Bacteria</taxon>
        <taxon>Pseudomonadati</taxon>
        <taxon>Pseudomonadota</taxon>
        <taxon>Alphaproteobacteria</taxon>
        <taxon>Sphingomonadales</taxon>
        <taxon>Erythrobacteraceae</taxon>
        <taxon>Croceibacterium</taxon>
    </lineage>
</organism>
<sequence length="228" mass="24626">MQLVGLNPHDHGDLSIRSVPRETRRFTEIVASEFAGAAVCCPIFFAKNADTGELYAGALFGFEEGSPLTGGPGDQTEPFVSLDRKRAGFYIATDHIAIDEACPRFSRTEGEPLFQSDGSPAPALRAVQAVLTQLHSGKSETDAFIKAMMDLRLIEPIDVSLSFDDGERLSLQGLYTIGLDGLGELDDATVVSLFRAGHLQLAYTVALSSRQLPVMAARHNSRLSQEAQ</sequence>
<keyword evidence="2" id="KW-1185">Reference proteome</keyword>